<feature type="compositionally biased region" description="Low complexity" evidence="1">
    <location>
        <begin position="172"/>
        <end position="186"/>
    </location>
</feature>
<dbReference type="EMBL" id="JAUKUD010000002">
    <property type="protein sequence ID" value="KAK0750936.1"/>
    <property type="molecule type" value="Genomic_DNA"/>
</dbReference>
<reference evidence="3" key="1">
    <citation type="submission" date="2023-06" db="EMBL/GenBank/DDBJ databases">
        <title>Genome-scale phylogeny and comparative genomics of the fungal order Sordariales.</title>
        <authorList>
            <consortium name="Lawrence Berkeley National Laboratory"/>
            <person name="Hensen N."/>
            <person name="Bonometti L."/>
            <person name="Westerberg I."/>
            <person name="Brannstrom I.O."/>
            <person name="Guillou S."/>
            <person name="Cros-Aarteil S."/>
            <person name="Calhoun S."/>
            <person name="Haridas S."/>
            <person name="Kuo A."/>
            <person name="Mondo S."/>
            <person name="Pangilinan J."/>
            <person name="Riley R."/>
            <person name="LaButti K."/>
            <person name="Andreopoulos B."/>
            <person name="Lipzen A."/>
            <person name="Chen C."/>
            <person name="Yanf M."/>
            <person name="Daum C."/>
            <person name="Ng V."/>
            <person name="Clum A."/>
            <person name="Steindorff A."/>
            <person name="Ohm R."/>
            <person name="Martin F."/>
            <person name="Silar P."/>
            <person name="Natvig D."/>
            <person name="Lalanne C."/>
            <person name="Gautier V."/>
            <person name="Ament-velasquez S.L."/>
            <person name="Kruys A."/>
            <person name="Hutchinson M.I."/>
            <person name="Powell A.J."/>
            <person name="Barry K."/>
            <person name="Miller A.N."/>
            <person name="Grigoriev I.V."/>
            <person name="Debuchy R."/>
            <person name="Gladieux P."/>
            <person name="Thoren M.H."/>
            <person name="Johannesson H."/>
        </authorList>
    </citation>
    <scope>NUCLEOTIDE SEQUENCE</scope>
    <source>
        <strain evidence="3">SMH3187-1</strain>
    </source>
</reference>
<feature type="chain" id="PRO_5041396504" evidence="2">
    <location>
        <begin position="20"/>
        <end position="194"/>
    </location>
</feature>
<keyword evidence="2" id="KW-0732">Signal</keyword>
<dbReference type="Proteomes" id="UP001172155">
    <property type="component" value="Unassembled WGS sequence"/>
</dbReference>
<feature type="region of interest" description="Disordered" evidence="1">
    <location>
        <begin position="172"/>
        <end position="194"/>
    </location>
</feature>
<name>A0AA40F4V1_9PEZI</name>
<gene>
    <name evidence="3" type="ORF">B0T18DRAFT_59057</name>
</gene>
<comment type="caution">
    <text evidence="3">The sequence shown here is derived from an EMBL/GenBank/DDBJ whole genome shotgun (WGS) entry which is preliminary data.</text>
</comment>
<keyword evidence="4" id="KW-1185">Reference proteome</keyword>
<evidence type="ECO:0000313" key="3">
    <source>
        <dbReference type="EMBL" id="KAK0750936.1"/>
    </source>
</evidence>
<dbReference type="AlphaFoldDB" id="A0AA40F4V1"/>
<evidence type="ECO:0000313" key="4">
    <source>
        <dbReference type="Proteomes" id="UP001172155"/>
    </source>
</evidence>
<evidence type="ECO:0000256" key="2">
    <source>
        <dbReference type="SAM" id="SignalP"/>
    </source>
</evidence>
<feature type="signal peptide" evidence="2">
    <location>
        <begin position="1"/>
        <end position="19"/>
    </location>
</feature>
<organism evidence="3 4">
    <name type="scientific">Schizothecium vesticola</name>
    <dbReference type="NCBI Taxonomy" id="314040"/>
    <lineage>
        <taxon>Eukaryota</taxon>
        <taxon>Fungi</taxon>
        <taxon>Dikarya</taxon>
        <taxon>Ascomycota</taxon>
        <taxon>Pezizomycotina</taxon>
        <taxon>Sordariomycetes</taxon>
        <taxon>Sordariomycetidae</taxon>
        <taxon>Sordariales</taxon>
        <taxon>Schizotheciaceae</taxon>
        <taxon>Schizothecium</taxon>
    </lineage>
</organism>
<evidence type="ECO:0000256" key="1">
    <source>
        <dbReference type="SAM" id="MobiDB-lite"/>
    </source>
</evidence>
<protein>
    <submittedName>
        <fullName evidence="3">Uncharacterized protein</fullName>
    </submittedName>
</protein>
<proteinExistence type="predicted"/>
<sequence>MLLFHLCLRCLLLVPRPRAAPIKDFRKQHVRDPDHGGETVIGVVLKCGGPAGSPSLRTRAHPAFATSLPLLSLLTTELATSLSLYLARRQSCPSAHPPDDSDFSSYIPSYPNPVPIRASLVSSPAPLNSDSSWLTPIVPLDLPHGVAPLSPPSRPIPPVVILVLRPSVCYPTSSSHSHPTLSPSSHQDGALRYR</sequence>
<accession>A0AA40F4V1</accession>